<dbReference type="InterPro" id="IPR036291">
    <property type="entry name" value="NAD(P)-bd_dom_sf"/>
</dbReference>
<comment type="caution">
    <text evidence="1">The sequence shown here is derived from an EMBL/GenBank/DDBJ whole genome shotgun (WGS) entry which is preliminary data.</text>
</comment>
<reference evidence="2" key="1">
    <citation type="journal article" date="2019" name="Int. J. Syst. Evol. Microbiol.">
        <title>The Global Catalogue of Microorganisms (GCM) 10K type strain sequencing project: providing services to taxonomists for standard genome sequencing and annotation.</title>
        <authorList>
            <consortium name="The Broad Institute Genomics Platform"/>
            <consortium name="The Broad Institute Genome Sequencing Center for Infectious Disease"/>
            <person name="Wu L."/>
            <person name="Ma J."/>
        </authorList>
    </citation>
    <scope>NUCLEOTIDE SEQUENCE [LARGE SCALE GENOMIC DNA]</scope>
    <source>
        <strain evidence="2">JCM 16902</strain>
    </source>
</reference>
<organism evidence="1 2">
    <name type="scientific">Kineosporia mesophila</name>
    <dbReference type="NCBI Taxonomy" id="566012"/>
    <lineage>
        <taxon>Bacteria</taxon>
        <taxon>Bacillati</taxon>
        <taxon>Actinomycetota</taxon>
        <taxon>Actinomycetes</taxon>
        <taxon>Kineosporiales</taxon>
        <taxon>Kineosporiaceae</taxon>
        <taxon>Kineosporia</taxon>
    </lineage>
</organism>
<dbReference type="Gene3D" id="3.40.50.720">
    <property type="entry name" value="NAD(P)-binding Rossmann-like Domain"/>
    <property type="match status" value="1"/>
</dbReference>
<protein>
    <recommendedName>
        <fullName evidence="3">Ketoreductase (KR) domain-containing protein</fullName>
    </recommendedName>
</protein>
<proteinExistence type="predicted"/>
<evidence type="ECO:0000313" key="2">
    <source>
        <dbReference type="Proteomes" id="UP001501074"/>
    </source>
</evidence>
<dbReference type="EMBL" id="BAAAZO010000005">
    <property type="protein sequence ID" value="GAA3614595.1"/>
    <property type="molecule type" value="Genomic_DNA"/>
</dbReference>
<accession>A0ABP6ZML2</accession>
<evidence type="ECO:0008006" key="3">
    <source>
        <dbReference type="Google" id="ProtNLM"/>
    </source>
</evidence>
<keyword evidence="2" id="KW-1185">Reference proteome</keyword>
<gene>
    <name evidence="1" type="ORF">GCM10022223_33580</name>
</gene>
<dbReference type="Proteomes" id="UP001501074">
    <property type="component" value="Unassembled WGS sequence"/>
</dbReference>
<dbReference type="SUPFAM" id="SSF51735">
    <property type="entry name" value="NAD(P)-binding Rossmann-fold domains"/>
    <property type="match status" value="1"/>
</dbReference>
<name>A0ABP6ZML2_9ACTN</name>
<sequence>MKTFLMREWTVSTESTGILLMGGSSEIGSAIAQRLSGTRPARMVPAGRSGPRLQRHVRELAAQGHSSIVAFSAFDPLQSGETRPTGHRLLRSMSCSSSRCLSSDQRDFFYATER</sequence>
<evidence type="ECO:0000313" key="1">
    <source>
        <dbReference type="EMBL" id="GAA3614595.1"/>
    </source>
</evidence>